<dbReference type="Proteomes" id="UP000020218">
    <property type="component" value="Unassembled WGS sequence"/>
</dbReference>
<dbReference type="STRING" id="1454001.AW08_01652"/>
<gene>
    <name evidence="1" type="ORF">AW08_01652</name>
</gene>
<comment type="caution">
    <text evidence="1">The sequence shown here is derived from an EMBL/GenBank/DDBJ whole genome shotgun (WGS) entry which is preliminary data.</text>
</comment>
<proteinExistence type="predicted"/>
<name>A0A011MYQ6_9PROT</name>
<dbReference type="AlphaFoldDB" id="A0A011MYQ6"/>
<organism evidence="1 2">
    <name type="scientific">Candidatus Accumulibacter adjunctus</name>
    <dbReference type="NCBI Taxonomy" id="1454001"/>
    <lineage>
        <taxon>Bacteria</taxon>
        <taxon>Pseudomonadati</taxon>
        <taxon>Pseudomonadota</taxon>
        <taxon>Betaproteobacteria</taxon>
        <taxon>Candidatus Accumulibacter</taxon>
    </lineage>
</organism>
<evidence type="ECO:0000313" key="1">
    <source>
        <dbReference type="EMBL" id="EXI67711.1"/>
    </source>
</evidence>
<dbReference type="EMBL" id="JFAX01000008">
    <property type="protein sequence ID" value="EXI67711.1"/>
    <property type="molecule type" value="Genomic_DNA"/>
</dbReference>
<keyword evidence="2" id="KW-1185">Reference proteome</keyword>
<accession>A0A011MYQ6</accession>
<evidence type="ECO:0000313" key="2">
    <source>
        <dbReference type="Proteomes" id="UP000020218"/>
    </source>
</evidence>
<sequence>MQTNTKPRVGYGQGWAETAEITGPVVRVRTGVTVQRGEYRGINGKPAAFVWRDEVTEVPAREIIVRVGREGAWLWEGRTRIDVRTAFPNNKEAARLVRSFQDWQRFFEKYYDANRPQRFFWGRYHQEGLSLARQLQAALIDVAVVRYQRPTEDPQAHAVEELDL</sequence>
<reference evidence="1" key="1">
    <citation type="submission" date="2014-02" db="EMBL/GenBank/DDBJ databases">
        <title>Expanding our view of genomic diversity in Candidatus Accumulibacter clades.</title>
        <authorList>
            <person name="Skennerton C.T."/>
            <person name="Barr J.J."/>
            <person name="Slater F.R."/>
            <person name="Bond P.L."/>
            <person name="Tyson G.W."/>
        </authorList>
    </citation>
    <scope>NUCLEOTIDE SEQUENCE [LARGE SCALE GENOMIC DNA]</scope>
</reference>
<dbReference type="PATRIC" id="fig|1454001.3.peg.1679"/>
<protein>
    <submittedName>
        <fullName evidence="1">Uncharacterized protein</fullName>
    </submittedName>
</protein>